<feature type="region of interest" description="Disordered" evidence="2">
    <location>
        <begin position="1"/>
        <end position="46"/>
    </location>
</feature>
<reference evidence="4 5" key="1">
    <citation type="journal article" date="2014" name="Nat. Commun.">
        <title>Klebsormidium flaccidum genome reveals primary factors for plant terrestrial adaptation.</title>
        <authorList>
            <person name="Hori K."/>
            <person name="Maruyama F."/>
            <person name="Fujisawa T."/>
            <person name="Togashi T."/>
            <person name="Yamamoto N."/>
            <person name="Seo M."/>
            <person name="Sato S."/>
            <person name="Yamada T."/>
            <person name="Mori H."/>
            <person name="Tajima N."/>
            <person name="Moriyama T."/>
            <person name="Ikeuchi M."/>
            <person name="Watanabe M."/>
            <person name="Wada H."/>
            <person name="Kobayashi K."/>
            <person name="Saito M."/>
            <person name="Masuda T."/>
            <person name="Sasaki-Sekimoto Y."/>
            <person name="Mashiguchi K."/>
            <person name="Awai K."/>
            <person name="Shimojima M."/>
            <person name="Masuda S."/>
            <person name="Iwai M."/>
            <person name="Nobusawa T."/>
            <person name="Narise T."/>
            <person name="Kondo S."/>
            <person name="Saito H."/>
            <person name="Sato R."/>
            <person name="Murakawa M."/>
            <person name="Ihara Y."/>
            <person name="Oshima-Yamada Y."/>
            <person name="Ohtaka K."/>
            <person name="Satoh M."/>
            <person name="Sonobe K."/>
            <person name="Ishii M."/>
            <person name="Ohtani R."/>
            <person name="Kanamori-Sato M."/>
            <person name="Honoki R."/>
            <person name="Miyazaki D."/>
            <person name="Mochizuki H."/>
            <person name="Umetsu J."/>
            <person name="Higashi K."/>
            <person name="Shibata D."/>
            <person name="Kamiya Y."/>
            <person name="Sato N."/>
            <person name="Nakamura Y."/>
            <person name="Tabata S."/>
            <person name="Ida S."/>
            <person name="Kurokawa K."/>
            <person name="Ohta H."/>
        </authorList>
    </citation>
    <scope>NUCLEOTIDE SEQUENCE [LARGE SCALE GENOMIC DNA]</scope>
    <source>
        <strain evidence="4 5">NIES-2285</strain>
    </source>
</reference>
<feature type="compositionally biased region" description="Acidic residues" evidence="2">
    <location>
        <begin position="286"/>
        <end position="305"/>
    </location>
</feature>
<gene>
    <name evidence="4" type="ORF">KFL_000790030</name>
</gene>
<dbReference type="Pfam" id="PF09073">
    <property type="entry name" value="BUD22"/>
    <property type="match status" value="1"/>
</dbReference>
<dbReference type="AlphaFoldDB" id="A0A1Y1HZU3"/>
<feature type="compositionally biased region" description="Polar residues" evidence="2">
    <location>
        <begin position="510"/>
        <end position="525"/>
    </location>
</feature>
<feature type="compositionally biased region" description="Basic and acidic residues" evidence="2">
    <location>
        <begin position="1"/>
        <end position="13"/>
    </location>
</feature>
<evidence type="ECO:0000259" key="3">
    <source>
        <dbReference type="Pfam" id="PF09073"/>
    </source>
</evidence>
<evidence type="ECO:0000313" key="4">
    <source>
        <dbReference type="EMBL" id="GAQ81378.1"/>
    </source>
</evidence>
<dbReference type="InterPro" id="IPR015158">
    <property type="entry name" value="Bud22_dom"/>
</dbReference>
<keyword evidence="1" id="KW-0175">Coiled coil</keyword>
<feature type="region of interest" description="Disordered" evidence="2">
    <location>
        <begin position="187"/>
        <end position="433"/>
    </location>
</feature>
<feature type="domain" description="Bud22" evidence="3">
    <location>
        <begin position="55"/>
        <end position="464"/>
    </location>
</feature>
<feature type="compositionally biased region" description="Basic and acidic residues" evidence="2">
    <location>
        <begin position="187"/>
        <end position="206"/>
    </location>
</feature>
<evidence type="ECO:0000256" key="2">
    <source>
        <dbReference type="SAM" id="MobiDB-lite"/>
    </source>
</evidence>
<dbReference type="EMBL" id="DF237028">
    <property type="protein sequence ID" value="GAQ81378.1"/>
    <property type="molecule type" value="Genomic_DNA"/>
</dbReference>
<dbReference type="PANTHER" id="PTHR23325:SF1">
    <property type="entry name" value="SERUM RESPONSE FACTOR-BINDING PROTEIN 1"/>
    <property type="match status" value="1"/>
</dbReference>
<dbReference type="Proteomes" id="UP000054558">
    <property type="component" value="Unassembled WGS sequence"/>
</dbReference>
<dbReference type="InterPro" id="IPR037393">
    <property type="entry name" value="Bud22/SRFB1"/>
</dbReference>
<evidence type="ECO:0000313" key="5">
    <source>
        <dbReference type="Proteomes" id="UP000054558"/>
    </source>
</evidence>
<dbReference type="STRING" id="105231.A0A1Y1HZU3"/>
<feature type="compositionally biased region" description="Basic and acidic residues" evidence="2">
    <location>
        <begin position="479"/>
        <end position="490"/>
    </location>
</feature>
<organism evidence="4 5">
    <name type="scientific">Klebsormidium nitens</name>
    <name type="common">Green alga</name>
    <name type="synonym">Ulothrix nitens</name>
    <dbReference type="NCBI Taxonomy" id="105231"/>
    <lineage>
        <taxon>Eukaryota</taxon>
        <taxon>Viridiplantae</taxon>
        <taxon>Streptophyta</taxon>
        <taxon>Klebsormidiophyceae</taxon>
        <taxon>Klebsormidiales</taxon>
        <taxon>Klebsormidiaceae</taxon>
        <taxon>Klebsormidium</taxon>
    </lineage>
</organism>
<name>A0A1Y1HZU3_KLENI</name>
<dbReference type="PANTHER" id="PTHR23325">
    <property type="entry name" value="SERUM RESPONSE FACTOR-BINDING"/>
    <property type="match status" value="1"/>
</dbReference>
<dbReference type="OMA" id="FGQNANH"/>
<feature type="region of interest" description="Disordered" evidence="2">
    <location>
        <begin position="465"/>
        <end position="531"/>
    </location>
</feature>
<evidence type="ECO:0000256" key="1">
    <source>
        <dbReference type="ARBA" id="ARBA00023054"/>
    </source>
</evidence>
<protein>
    <recommendedName>
        <fullName evidence="3">Bud22 domain-containing protein</fullName>
    </recommendedName>
</protein>
<proteinExistence type="predicted"/>
<sequence>MKGLTDDRGLPEKARKKVWQRKGGRPRLKGDSTTRKKGPASVEQETKKLRQLQLQAVKDLRQAVRNARQFEVRKVCRRIRAQEDKCKVVADKDSAAAVSLQKGLAKLGGQREALKAVNVALVLRRAIDQAEVPAELLRDSAEADALAGAGELHEWAVGRLLAAHCVTQACEKVKGEVAGQKRAIEVASARKEKKEADRQAREKEGADANGGNGGRKRKADQLVGLSEDAEDEPDNREDSSMSGEEDEGAVQDLAERALARLRQGQGRKQARLGAASSGAEASSSESDGDDQPVDDLDVSSDEGGFDGEAGPCDDVSMSGSESENEPAGVSGRSMAGKQRGSAAKPGLKKPKKKNRLGQRERKRLAAAAAPDRGRGPPRSSTGHTHKGPQKWSAASKQQERTTLAARGERTRPTALRGQSEENRNGGFSKVRPESAKVVLHPSWAAKNAAAKIIAPFAGKKVVFDEEGKKKALSSSQESIKFHDNEKDSKSSHMAKGEPVSLHPSWAAKRSQAQKLSLSGTPSSAQKIKFDD</sequence>
<feature type="compositionally biased region" description="Low complexity" evidence="2">
    <location>
        <begin position="273"/>
        <end position="285"/>
    </location>
</feature>
<accession>A0A1Y1HZU3</accession>
<keyword evidence="5" id="KW-1185">Reference proteome</keyword>
<feature type="compositionally biased region" description="Basic residues" evidence="2">
    <location>
        <begin position="14"/>
        <end position="27"/>
    </location>
</feature>
<feature type="compositionally biased region" description="Basic residues" evidence="2">
    <location>
        <begin position="346"/>
        <end position="364"/>
    </location>
</feature>